<feature type="region of interest" description="Disordered" evidence="1">
    <location>
        <begin position="59"/>
        <end position="87"/>
    </location>
</feature>
<sequence>MTTSPDFPNQSVGEGSGLPRPGDPSAGRTAEDAHRETQVAPGTLGAAGAVAAGDLGVDAIPELNPDAGDSGYSAPPVEDAGADPAAK</sequence>
<evidence type="ECO:0000313" key="2">
    <source>
        <dbReference type="EMBL" id="GAA0278474.1"/>
    </source>
</evidence>
<reference evidence="2 3" key="1">
    <citation type="journal article" date="2019" name="Int. J. Syst. Evol. Microbiol.">
        <title>The Global Catalogue of Microorganisms (GCM) 10K type strain sequencing project: providing services to taxonomists for standard genome sequencing and annotation.</title>
        <authorList>
            <consortium name="The Broad Institute Genomics Platform"/>
            <consortium name="The Broad Institute Genome Sequencing Center for Infectious Disease"/>
            <person name="Wu L."/>
            <person name="Ma J."/>
        </authorList>
    </citation>
    <scope>NUCLEOTIDE SEQUENCE [LARGE SCALE GENOMIC DNA]</scope>
    <source>
        <strain evidence="2 3">JCM 10425</strain>
    </source>
</reference>
<protein>
    <submittedName>
        <fullName evidence="2">Uncharacterized protein</fullName>
    </submittedName>
</protein>
<organism evidence="2 3">
    <name type="scientific">Cryptosporangium japonicum</name>
    <dbReference type="NCBI Taxonomy" id="80872"/>
    <lineage>
        <taxon>Bacteria</taxon>
        <taxon>Bacillati</taxon>
        <taxon>Actinomycetota</taxon>
        <taxon>Actinomycetes</taxon>
        <taxon>Cryptosporangiales</taxon>
        <taxon>Cryptosporangiaceae</taxon>
        <taxon>Cryptosporangium</taxon>
    </lineage>
</organism>
<gene>
    <name evidence="2" type="ORF">GCM10009539_77910</name>
</gene>
<proteinExistence type="predicted"/>
<dbReference type="EMBL" id="BAAAGX010000037">
    <property type="protein sequence ID" value="GAA0278474.1"/>
    <property type="molecule type" value="Genomic_DNA"/>
</dbReference>
<evidence type="ECO:0000313" key="3">
    <source>
        <dbReference type="Proteomes" id="UP001500967"/>
    </source>
</evidence>
<accession>A0ABN0V783</accession>
<evidence type="ECO:0000256" key="1">
    <source>
        <dbReference type="SAM" id="MobiDB-lite"/>
    </source>
</evidence>
<comment type="caution">
    <text evidence="2">The sequence shown here is derived from an EMBL/GenBank/DDBJ whole genome shotgun (WGS) entry which is preliminary data.</text>
</comment>
<name>A0ABN0V783_9ACTN</name>
<feature type="region of interest" description="Disordered" evidence="1">
    <location>
        <begin position="1"/>
        <end position="46"/>
    </location>
</feature>
<keyword evidence="3" id="KW-1185">Reference proteome</keyword>
<feature type="compositionally biased region" description="Polar residues" evidence="1">
    <location>
        <begin position="1"/>
        <end position="13"/>
    </location>
</feature>
<dbReference type="RefSeq" id="WP_344653976.1">
    <property type="nucleotide sequence ID" value="NZ_BAAAGX010000037.1"/>
</dbReference>
<dbReference type="Proteomes" id="UP001500967">
    <property type="component" value="Unassembled WGS sequence"/>
</dbReference>